<keyword evidence="7" id="KW-0802">TPR repeat</keyword>
<feature type="transmembrane region" description="Helical" evidence="8">
    <location>
        <begin position="342"/>
        <end position="360"/>
    </location>
</feature>
<dbReference type="PROSITE" id="PS50005">
    <property type="entry name" value="TPR"/>
    <property type="match status" value="2"/>
</dbReference>
<feature type="repeat" description="TPR" evidence="7">
    <location>
        <begin position="432"/>
        <end position="465"/>
    </location>
</feature>
<evidence type="ECO:0000256" key="4">
    <source>
        <dbReference type="ARBA" id="ARBA00022801"/>
    </source>
</evidence>
<dbReference type="EMBL" id="FOOG01000001">
    <property type="protein sequence ID" value="SFF53991.1"/>
    <property type="molecule type" value="Genomic_DNA"/>
</dbReference>
<evidence type="ECO:0000256" key="1">
    <source>
        <dbReference type="ARBA" id="ARBA00004141"/>
    </source>
</evidence>
<dbReference type="InterPro" id="IPR019734">
    <property type="entry name" value="TPR_rpt"/>
</dbReference>
<dbReference type="SMART" id="SM00028">
    <property type="entry name" value="TPR"/>
    <property type="match status" value="2"/>
</dbReference>
<keyword evidence="11" id="KW-1185">Reference proteome</keyword>
<sequence>MFIEQDFYFWKVTHDLVLNQGCEVLHINTEHKEAWLEYSGKWKNHVIRIKYKQINWRNELKRDLQVTYQQLKQNRQIYRGGNVVLHTIYVSEFPPVEEWENVVSEMNKDKRLNVQLYYFSDENKGNERKRFYEALRLEEPMLEQRISHNEMEAMIPYLKQQIVSNHRKKQQEIQSLFQFGKPQMTYILLAVNILLFMFVESQGSTTSVSTLIEFGAKYNPAIMEGEWWRIGSSMFLHIGLLHLLMNMLALYYIGIAVERIYGTWRFSVIYLLAGIFGGVASFMLNPHVAAGASGAIFGLFGALLYFGVRHRQLFFKTMGWNLIFVIALNIAFGIMVPQVDNGAHMGGLIGGFIASAAFNLPKRNDKWIQGIALTGYIVIMGTMAFIGSEGLFNDGERMGQVQQTQDLNESGEYSQVVSITTDALADPGKYEAELRFNRSYAYNQLSKPEKAIKDLKKVVELSPDMGEAHYNLALLYQQKGEKNKAIEHARTAADLRPENQDFQELTEELQ</sequence>
<dbReference type="PANTHER" id="PTHR43731">
    <property type="entry name" value="RHOMBOID PROTEASE"/>
    <property type="match status" value="1"/>
</dbReference>
<feature type="domain" description="Peptidase S54 rhomboid" evidence="9">
    <location>
        <begin position="225"/>
        <end position="356"/>
    </location>
</feature>
<evidence type="ECO:0000256" key="3">
    <source>
        <dbReference type="ARBA" id="ARBA00022692"/>
    </source>
</evidence>
<feature type="transmembrane region" description="Helical" evidence="8">
    <location>
        <begin position="290"/>
        <end position="308"/>
    </location>
</feature>
<name>A0A1I2JMS3_9BACI</name>
<evidence type="ECO:0000256" key="8">
    <source>
        <dbReference type="SAM" id="Phobius"/>
    </source>
</evidence>
<feature type="transmembrane region" description="Helical" evidence="8">
    <location>
        <begin position="320"/>
        <end position="336"/>
    </location>
</feature>
<feature type="transmembrane region" description="Helical" evidence="8">
    <location>
        <begin position="367"/>
        <end position="387"/>
    </location>
</feature>
<dbReference type="AlphaFoldDB" id="A0A1I2JMS3"/>
<dbReference type="RefSeq" id="WP_089749160.1">
    <property type="nucleotide sequence ID" value="NZ_FOOG01000001.1"/>
</dbReference>
<feature type="transmembrane region" description="Helical" evidence="8">
    <location>
        <begin position="234"/>
        <end position="254"/>
    </location>
</feature>
<dbReference type="Gene3D" id="1.25.40.10">
    <property type="entry name" value="Tetratricopeptide repeat domain"/>
    <property type="match status" value="1"/>
</dbReference>
<gene>
    <name evidence="10" type="ORF">SAMN05216353_101158</name>
</gene>
<protein>
    <submittedName>
        <fullName evidence="10">Rhomboid family peptidase. Serine peptidase. MEROPS family S54</fullName>
    </submittedName>
</protein>
<keyword evidence="5 8" id="KW-1133">Transmembrane helix</keyword>
<reference evidence="11" key="1">
    <citation type="submission" date="2016-10" db="EMBL/GenBank/DDBJ databases">
        <authorList>
            <person name="Varghese N."/>
            <person name="Submissions S."/>
        </authorList>
    </citation>
    <scope>NUCLEOTIDE SEQUENCE [LARGE SCALE GENOMIC DNA]</scope>
    <source>
        <strain evidence="11">FP5</strain>
    </source>
</reference>
<evidence type="ECO:0000256" key="2">
    <source>
        <dbReference type="ARBA" id="ARBA00009045"/>
    </source>
</evidence>
<evidence type="ECO:0000313" key="11">
    <source>
        <dbReference type="Proteomes" id="UP000198897"/>
    </source>
</evidence>
<dbReference type="GO" id="GO:0004252">
    <property type="term" value="F:serine-type endopeptidase activity"/>
    <property type="evidence" value="ECO:0007669"/>
    <property type="project" value="InterPro"/>
</dbReference>
<evidence type="ECO:0000256" key="6">
    <source>
        <dbReference type="ARBA" id="ARBA00023136"/>
    </source>
</evidence>
<dbReference type="OrthoDB" id="9813074at2"/>
<evidence type="ECO:0000256" key="5">
    <source>
        <dbReference type="ARBA" id="ARBA00022989"/>
    </source>
</evidence>
<evidence type="ECO:0000256" key="7">
    <source>
        <dbReference type="PROSITE-ProRule" id="PRU00339"/>
    </source>
</evidence>
<dbReference type="Proteomes" id="UP000198897">
    <property type="component" value="Unassembled WGS sequence"/>
</dbReference>
<keyword evidence="6 8" id="KW-0472">Membrane</keyword>
<dbReference type="SUPFAM" id="SSF48452">
    <property type="entry name" value="TPR-like"/>
    <property type="match status" value="1"/>
</dbReference>
<dbReference type="InterPro" id="IPR011990">
    <property type="entry name" value="TPR-like_helical_dom_sf"/>
</dbReference>
<dbReference type="Pfam" id="PF01694">
    <property type="entry name" value="Rhomboid"/>
    <property type="match status" value="1"/>
</dbReference>
<feature type="transmembrane region" description="Helical" evidence="8">
    <location>
        <begin position="266"/>
        <end position="284"/>
    </location>
</feature>
<keyword evidence="3 8" id="KW-0812">Transmembrane</keyword>
<evidence type="ECO:0000259" key="9">
    <source>
        <dbReference type="Pfam" id="PF01694"/>
    </source>
</evidence>
<dbReference type="GO" id="GO:0016020">
    <property type="term" value="C:membrane"/>
    <property type="evidence" value="ECO:0007669"/>
    <property type="project" value="UniProtKB-SubCell"/>
</dbReference>
<dbReference type="Pfam" id="PF13414">
    <property type="entry name" value="TPR_11"/>
    <property type="match status" value="1"/>
</dbReference>
<feature type="repeat" description="TPR" evidence="7">
    <location>
        <begin position="466"/>
        <end position="499"/>
    </location>
</feature>
<proteinExistence type="inferred from homology"/>
<dbReference type="InterPro" id="IPR050925">
    <property type="entry name" value="Rhomboid_protease_S54"/>
</dbReference>
<evidence type="ECO:0000313" key="10">
    <source>
        <dbReference type="EMBL" id="SFF53991.1"/>
    </source>
</evidence>
<dbReference type="InterPro" id="IPR035952">
    <property type="entry name" value="Rhomboid-like_sf"/>
</dbReference>
<organism evidence="10 11">
    <name type="scientific">Halobacillus alkaliphilus</name>
    <dbReference type="NCBI Taxonomy" id="396056"/>
    <lineage>
        <taxon>Bacteria</taxon>
        <taxon>Bacillati</taxon>
        <taxon>Bacillota</taxon>
        <taxon>Bacilli</taxon>
        <taxon>Bacillales</taxon>
        <taxon>Bacillaceae</taxon>
        <taxon>Halobacillus</taxon>
    </lineage>
</organism>
<accession>A0A1I2JMS3</accession>
<dbReference type="SUPFAM" id="SSF144091">
    <property type="entry name" value="Rhomboid-like"/>
    <property type="match status" value="1"/>
</dbReference>
<keyword evidence="4" id="KW-0378">Hydrolase</keyword>
<dbReference type="PANTHER" id="PTHR43731:SF14">
    <property type="entry name" value="PRESENILIN-ASSOCIATED RHOMBOID-LIKE PROTEIN, MITOCHONDRIAL"/>
    <property type="match status" value="1"/>
</dbReference>
<comment type="similarity">
    <text evidence="2">Belongs to the peptidase S54 family.</text>
</comment>
<comment type="subcellular location">
    <subcellularLocation>
        <location evidence="1">Membrane</location>
        <topology evidence="1">Multi-pass membrane protein</topology>
    </subcellularLocation>
</comment>
<dbReference type="Gene3D" id="1.20.1540.10">
    <property type="entry name" value="Rhomboid-like"/>
    <property type="match status" value="1"/>
</dbReference>
<dbReference type="InterPro" id="IPR022764">
    <property type="entry name" value="Peptidase_S54_rhomboid_dom"/>
</dbReference>